<sequence length="230" mass="24779">MMNRLLMAMAALLSMAGAAKAQNELMPSPTMKLMSRADYFSILTEMQITPQVFSPDGTATLIRGELPSGNAFVIEPRGCADPVAIEGCRLTSLAVGFEPFNVSYPRLNEFHSTKAKLATAIRVGNNQGIVLAKLLTQEGVSRDTVKLYIALFLQDVGDFYEGWVANAGLSQSVGVQSDFGPLFAGPQSGYLQSITYGRLIDLTAPRIGQEDMSFLTSAAKAMVEAEQGKR</sequence>
<protein>
    <submittedName>
        <fullName evidence="2">Uncharacterized protein</fullName>
    </submittedName>
</protein>
<accession>A0A9X2L6N3</accession>
<evidence type="ECO:0000313" key="3">
    <source>
        <dbReference type="Proteomes" id="UP001142610"/>
    </source>
</evidence>
<proteinExistence type="predicted"/>
<dbReference type="RefSeq" id="WP_256617838.1">
    <property type="nucleotide sequence ID" value="NZ_JANIBC010000001.1"/>
</dbReference>
<dbReference type="EMBL" id="JANIBC010000001">
    <property type="protein sequence ID" value="MCQ8184032.1"/>
    <property type="molecule type" value="Genomic_DNA"/>
</dbReference>
<dbReference type="Proteomes" id="UP001142610">
    <property type="component" value="Unassembled WGS sequence"/>
</dbReference>
<name>A0A9X2L6N3_9PROT</name>
<organism evidence="2 3">
    <name type="scientific">Parvularcula maris</name>
    <dbReference type="NCBI Taxonomy" id="2965077"/>
    <lineage>
        <taxon>Bacteria</taxon>
        <taxon>Pseudomonadati</taxon>
        <taxon>Pseudomonadota</taxon>
        <taxon>Alphaproteobacteria</taxon>
        <taxon>Parvularculales</taxon>
        <taxon>Parvularculaceae</taxon>
        <taxon>Parvularcula</taxon>
    </lineage>
</organism>
<keyword evidence="3" id="KW-1185">Reference proteome</keyword>
<feature type="chain" id="PRO_5040788718" evidence="1">
    <location>
        <begin position="22"/>
        <end position="230"/>
    </location>
</feature>
<dbReference type="AlphaFoldDB" id="A0A9X2L6N3"/>
<feature type="signal peptide" evidence="1">
    <location>
        <begin position="1"/>
        <end position="21"/>
    </location>
</feature>
<evidence type="ECO:0000256" key="1">
    <source>
        <dbReference type="SAM" id="SignalP"/>
    </source>
</evidence>
<evidence type="ECO:0000313" key="2">
    <source>
        <dbReference type="EMBL" id="MCQ8184032.1"/>
    </source>
</evidence>
<keyword evidence="1" id="KW-0732">Signal</keyword>
<reference evidence="2" key="1">
    <citation type="submission" date="2022-07" db="EMBL/GenBank/DDBJ databases">
        <title>Parvularcula maris sp. nov., an algicidal bacterium isolated from seawater.</title>
        <authorList>
            <person name="Li F."/>
        </authorList>
    </citation>
    <scope>NUCLEOTIDE SEQUENCE</scope>
    <source>
        <strain evidence="2">BGMRC 0090</strain>
    </source>
</reference>
<comment type="caution">
    <text evidence="2">The sequence shown here is derived from an EMBL/GenBank/DDBJ whole genome shotgun (WGS) entry which is preliminary data.</text>
</comment>
<gene>
    <name evidence="2" type="ORF">NOG11_01400</name>
</gene>